<organism evidence="1 2">
    <name type="scientific">Vitis vinifera</name>
    <name type="common">Grape</name>
    <dbReference type="NCBI Taxonomy" id="29760"/>
    <lineage>
        <taxon>Eukaryota</taxon>
        <taxon>Viridiplantae</taxon>
        <taxon>Streptophyta</taxon>
        <taxon>Embryophyta</taxon>
        <taxon>Tracheophyta</taxon>
        <taxon>Spermatophyta</taxon>
        <taxon>Magnoliopsida</taxon>
        <taxon>eudicotyledons</taxon>
        <taxon>Gunneridae</taxon>
        <taxon>Pentapetalae</taxon>
        <taxon>rosids</taxon>
        <taxon>Vitales</taxon>
        <taxon>Vitaceae</taxon>
        <taxon>Viteae</taxon>
        <taxon>Vitis</taxon>
    </lineage>
</organism>
<dbReference type="AlphaFoldDB" id="A0A438IHN6"/>
<proteinExistence type="predicted"/>
<keyword evidence="1" id="KW-0378">Hydrolase</keyword>
<gene>
    <name evidence="1" type="primary">FTSHI5_1</name>
    <name evidence="1" type="ORF">CK203_027673</name>
</gene>
<accession>A0A438IHN6</accession>
<comment type="caution">
    <text evidence="1">The sequence shown here is derived from an EMBL/GenBank/DDBJ whole genome shotgun (WGS) entry which is preliminary data.</text>
</comment>
<dbReference type="GO" id="GO:0008237">
    <property type="term" value="F:metallopeptidase activity"/>
    <property type="evidence" value="ECO:0007669"/>
    <property type="project" value="UniProtKB-KW"/>
</dbReference>
<dbReference type="Proteomes" id="UP000288805">
    <property type="component" value="Unassembled WGS sequence"/>
</dbReference>
<protein>
    <submittedName>
        <fullName evidence="1">Putative inactive ATP-dependent zinc metalloprotease FTSHI 5, chloroplastic</fullName>
    </submittedName>
</protein>
<name>A0A438IHN6_VITVI</name>
<keyword evidence="1" id="KW-0645">Protease</keyword>
<evidence type="ECO:0000313" key="2">
    <source>
        <dbReference type="Proteomes" id="UP000288805"/>
    </source>
</evidence>
<evidence type="ECO:0000313" key="1">
    <source>
        <dbReference type="EMBL" id="RVW95959.1"/>
    </source>
</evidence>
<sequence>MALIVIGYSVPQGSATKLSRSDIQKDLETAQREYWEQMILPSILEIEDLGPLFYRDSMDFVLHIKQALKESREMQRNMEARVRKNMRRFGDEKRFVVNTPTDEVVKGFPEIELKWMFGDKEVVVPKAISFHLFHGWKKWREEAKADLKRTLLENVDLGKQYVAQRQDCLKIARCNVL</sequence>
<dbReference type="EMBL" id="QGNW01000110">
    <property type="protein sequence ID" value="RVW95959.1"/>
    <property type="molecule type" value="Genomic_DNA"/>
</dbReference>
<keyword evidence="1" id="KW-0482">Metalloprotease</keyword>
<reference evidence="1 2" key="1">
    <citation type="journal article" date="2018" name="PLoS Genet.">
        <title>Population sequencing reveals clonal diversity and ancestral inbreeding in the grapevine cultivar Chardonnay.</title>
        <authorList>
            <person name="Roach M.J."/>
            <person name="Johnson D.L."/>
            <person name="Bohlmann J."/>
            <person name="van Vuuren H.J."/>
            <person name="Jones S.J."/>
            <person name="Pretorius I.S."/>
            <person name="Schmidt S.A."/>
            <person name="Borneman A.R."/>
        </authorList>
    </citation>
    <scope>NUCLEOTIDE SEQUENCE [LARGE SCALE GENOMIC DNA]</scope>
    <source>
        <strain evidence="2">cv. Chardonnay</strain>
        <tissue evidence="1">Leaf</tissue>
    </source>
</reference>
<dbReference type="GO" id="GO:0006508">
    <property type="term" value="P:proteolysis"/>
    <property type="evidence" value="ECO:0007669"/>
    <property type="project" value="UniProtKB-KW"/>
</dbReference>